<dbReference type="InterPro" id="IPR045361">
    <property type="entry name" value="CIS_tube_prot_N"/>
</dbReference>
<evidence type="ECO:0000313" key="3">
    <source>
        <dbReference type="Proteomes" id="UP000035050"/>
    </source>
</evidence>
<dbReference type="AlphaFoldDB" id="A0A0E3U7X9"/>
<feature type="domain" description="Contractile injection system tube protein N-terminal" evidence="1">
    <location>
        <begin position="27"/>
        <end position="162"/>
    </location>
</feature>
<dbReference type="PATRIC" id="fig|573737.6.peg.4355"/>
<dbReference type="EMBL" id="CP011253">
    <property type="protein sequence ID" value="AKC70823.1"/>
    <property type="molecule type" value="Genomic_DNA"/>
</dbReference>
<protein>
    <submittedName>
        <fullName evidence="2">Peptidoglycan-binding protein</fullName>
    </submittedName>
</protein>
<dbReference type="Pfam" id="PF19266">
    <property type="entry name" value="CIS_tube"/>
    <property type="match status" value="1"/>
</dbReference>
<accession>A0A0E3U7X9</accession>
<dbReference type="OrthoDB" id="9815939at2"/>
<evidence type="ECO:0000313" key="2">
    <source>
        <dbReference type="EMBL" id="AKC70823.1"/>
    </source>
</evidence>
<sequence>MASSLTRRKFSIAPCTVSGGQIAVENSRTPFEALINPVGYKRKLSIEYNKKQTLGQPSATPRFSAVRPETISIDNLVLDSTGVVEGTGSRSVKDMIDAMLAVIYKYDGKKHEPNYVRLLWGTFIFFGRVESIGLDYTMFKPTGEPLRARVSLGVVGWVSATESSLRANLSSPDLSHLVEVTAGDTLPLLCNRIYNDPSYYREVARINNLTGFRKLEPGMMLRFPPLV</sequence>
<name>A0A0E3U7X9_9BURK</name>
<dbReference type="RefSeq" id="WP_046292004.1">
    <property type="nucleotide sequence ID" value="NZ_CP011253.3"/>
</dbReference>
<evidence type="ECO:0000259" key="1">
    <source>
        <dbReference type="Pfam" id="PF19266"/>
    </source>
</evidence>
<organism evidence="2 3">
    <name type="scientific">Pandoraea oxalativorans</name>
    <dbReference type="NCBI Taxonomy" id="573737"/>
    <lineage>
        <taxon>Bacteria</taxon>
        <taxon>Pseudomonadati</taxon>
        <taxon>Pseudomonadota</taxon>
        <taxon>Betaproteobacteria</taxon>
        <taxon>Burkholderiales</taxon>
        <taxon>Burkholderiaceae</taxon>
        <taxon>Pandoraea</taxon>
    </lineage>
</organism>
<keyword evidence="3" id="KW-1185">Reference proteome</keyword>
<proteinExistence type="predicted"/>
<dbReference type="KEGG" id="pox:MB84_17060"/>
<reference evidence="2" key="1">
    <citation type="submission" date="2016-06" db="EMBL/GenBank/DDBJ databases">
        <title>Pandoraea oxalativorans DSM 23570 Genome Sequencing.</title>
        <authorList>
            <person name="Ee R."/>
            <person name="Lim Y.-L."/>
            <person name="Yong D."/>
            <person name="Yin W.-F."/>
            <person name="Chan K.-G."/>
        </authorList>
    </citation>
    <scope>NUCLEOTIDE SEQUENCE</scope>
    <source>
        <strain evidence="2">DSM 23570</strain>
    </source>
</reference>
<gene>
    <name evidence="2" type="ORF">MB84_17060</name>
</gene>
<dbReference type="HOGENOM" id="CLU_075813_2_0_4"/>
<dbReference type="Proteomes" id="UP000035050">
    <property type="component" value="Chromosome"/>
</dbReference>